<comment type="caution">
    <text evidence="1">The sequence shown here is derived from an EMBL/GenBank/DDBJ whole genome shotgun (WGS) entry which is preliminary data.</text>
</comment>
<keyword evidence="2" id="KW-1185">Reference proteome</keyword>
<reference evidence="1 2" key="1">
    <citation type="journal article" date="2024" name="G3 (Bethesda)">
        <title>Genome assembly of Hibiscus sabdariffa L. provides insights into metabolisms of medicinal natural products.</title>
        <authorList>
            <person name="Kim T."/>
        </authorList>
    </citation>
    <scope>NUCLEOTIDE SEQUENCE [LARGE SCALE GENOMIC DNA]</scope>
    <source>
        <strain evidence="1">TK-2024</strain>
        <tissue evidence="1">Old leaves</tissue>
    </source>
</reference>
<evidence type="ECO:0000313" key="1">
    <source>
        <dbReference type="EMBL" id="KAK8533169.1"/>
    </source>
</evidence>
<proteinExistence type="predicted"/>
<gene>
    <name evidence="1" type="ORF">V6N12_076448</name>
</gene>
<protein>
    <submittedName>
        <fullName evidence="1">Uncharacterized protein</fullName>
    </submittedName>
</protein>
<dbReference type="Proteomes" id="UP001472677">
    <property type="component" value="Unassembled WGS sequence"/>
</dbReference>
<name>A0ABR2D9U1_9ROSI</name>
<sequence>MHCRPSRTDTCARLSGPKGNFGVSFMSSVSVRLPAYWYPLLSTCTDLSHYDPPYQYGIPCIGTMGRCATGGPFGVKFCMKV</sequence>
<organism evidence="1 2">
    <name type="scientific">Hibiscus sabdariffa</name>
    <name type="common">roselle</name>
    <dbReference type="NCBI Taxonomy" id="183260"/>
    <lineage>
        <taxon>Eukaryota</taxon>
        <taxon>Viridiplantae</taxon>
        <taxon>Streptophyta</taxon>
        <taxon>Embryophyta</taxon>
        <taxon>Tracheophyta</taxon>
        <taxon>Spermatophyta</taxon>
        <taxon>Magnoliopsida</taxon>
        <taxon>eudicotyledons</taxon>
        <taxon>Gunneridae</taxon>
        <taxon>Pentapetalae</taxon>
        <taxon>rosids</taxon>
        <taxon>malvids</taxon>
        <taxon>Malvales</taxon>
        <taxon>Malvaceae</taxon>
        <taxon>Malvoideae</taxon>
        <taxon>Hibiscus</taxon>
    </lineage>
</organism>
<accession>A0ABR2D9U1</accession>
<dbReference type="EMBL" id="JBBPBM010000033">
    <property type="protein sequence ID" value="KAK8533169.1"/>
    <property type="molecule type" value="Genomic_DNA"/>
</dbReference>
<evidence type="ECO:0000313" key="2">
    <source>
        <dbReference type="Proteomes" id="UP001472677"/>
    </source>
</evidence>